<dbReference type="Pfam" id="PF00534">
    <property type="entry name" value="Glycos_transf_1"/>
    <property type="match status" value="1"/>
</dbReference>
<evidence type="ECO:0000313" key="4">
    <source>
        <dbReference type="Proteomes" id="UP000282321"/>
    </source>
</evidence>
<gene>
    <name evidence="3" type="ORF">DRP44_05820</name>
</gene>
<evidence type="ECO:0008006" key="5">
    <source>
        <dbReference type="Google" id="ProtNLM"/>
    </source>
</evidence>
<dbReference type="PANTHER" id="PTHR45947">
    <property type="entry name" value="SULFOQUINOVOSYL TRANSFERASE SQD2"/>
    <property type="match status" value="1"/>
</dbReference>
<evidence type="ECO:0000313" key="3">
    <source>
        <dbReference type="EMBL" id="RKX65667.1"/>
    </source>
</evidence>
<dbReference type="Gene3D" id="3.40.50.2000">
    <property type="entry name" value="Glycogen Phosphorylase B"/>
    <property type="match status" value="2"/>
</dbReference>
<dbReference type="SUPFAM" id="SSF53756">
    <property type="entry name" value="UDP-Glycosyltransferase/glycogen phosphorylase"/>
    <property type="match status" value="1"/>
</dbReference>
<dbReference type="AlphaFoldDB" id="A0A660S8Z4"/>
<name>A0A660S8Z4_UNCT6</name>
<dbReference type="PANTHER" id="PTHR45947:SF15">
    <property type="entry name" value="TEICHURONIC ACID BIOSYNTHESIS GLYCOSYLTRANSFERASE TUAC-RELATED"/>
    <property type="match status" value="1"/>
</dbReference>
<evidence type="ECO:0000259" key="2">
    <source>
        <dbReference type="Pfam" id="PF13439"/>
    </source>
</evidence>
<feature type="domain" description="Glycosyl transferase family 1" evidence="1">
    <location>
        <begin position="192"/>
        <end position="342"/>
    </location>
</feature>
<dbReference type="Proteomes" id="UP000282321">
    <property type="component" value="Unassembled WGS sequence"/>
</dbReference>
<evidence type="ECO:0000259" key="1">
    <source>
        <dbReference type="Pfam" id="PF00534"/>
    </source>
</evidence>
<dbReference type="EMBL" id="QNBC01000078">
    <property type="protein sequence ID" value="RKX65667.1"/>
    <property type="molecule type" value="Genomic_DNA"/>
</dbReference>
<dbReference type="InterPro" id="IPR001296">
    <property type="entry name" value="Glyco_trans_1"/>
</dbReference>
<dbReference type="InterPro" id="IPR028098">
    <property type="entry name" value="Glyco_trans_4-like_N"/>
</dbReference>
<proteinExistence type="predicted"/>
<feature type="domain" description="Glycosyltransferase subfamily 4-like N-terminal" evidence="2">
    <location>
        <begin position="64"/>
        <end position="188"/>
    </location>
</feature>
<dbReference type="Pfam" id="PF13439">
    <property type="entry name" value="Glyco_transf_4"/>
    <property type="match status" value="1"/>
</dbReference>
<sequence length="377" mass="43113">MNNIRLLIFSDLLPSKQNTTAGTFVINRIRALKNNNIDVLPVKLSNVLYSHRIINDYSLNFYSQPINFKTINYMKFRYKGNFETAADRLYKLYRKFDRNLLHIHFGFPEGYIGYILKMKYNIPYVLTVHGSDIHTIPFKNVHYREMVLYGLNHAEHVIFVSNALLETARGFGFANSKFSIIPGGVNLEDFIVRKKPIKKYKVITFIGHLEKIKGADLLPLIFHKINKHDGNVKFKIIGDGKLKKIVVSRLKELNIYDKTEIKGVLPHKMIPKELNESDLLILPSRNEGFPSIILESLASGTPVVASSVGGIPKIVKDGINGIPVEKGNSFVDRFSKSIVKALVKEWNGKNIRNSVLIYDWKNVIGREIKIYEGILRK</sequence>
<comment type="caution">
    <text evidence="3">The sequence shown here is derived from an EMBL/GenBank/DDBJ whole genome shotgun (WGS) entry which is preliminary data.</text>
</comment>
<reference evidence="3 4" key="1">
    <citation type="submission" date="2018-06" db="EMBL/GenBank/DDBJ databases">
        <title>Extensive metabolic versatility and redundancy in microbially diverse, dynamic hydrothermal sediments.</title>
        <authorList>
            <person name="Dombrowski N."/>
            <person name="Teske A."/>
            <person name="Baker B.J."/>
        </authorList>
    </citation>
    <scope>NUCLEOTIDE SEQUENCE [LARGE SCALE GENOMIC DNA]</scope>
    <source>
        <strain evidence="3">B35_G9</strain>
    </source>
</reference>
<dbReference type="InterPro" id="IPR050194">
    <property type="entry name" value="Glycosyltransferase_grp1"/>
</dbReference>
<protein>
    <recommendedName>
        <fullName evidence="5">Glycosyltransferase family 4 protein</fullName>
    </recommendedName>
</protein>
<accession>A0A660S8Z4</accession>
<dbReference type="GO" id="GO:0016757">
    <property type="term" value="F:glycosyltransferase activity"/>
    <property type="evidence" value="ECO:0007669"/>
    <property type="project" value="InterPro"/>
</dbReference>
<organism evidence="3 4">
    <name type="scientific">candidate division TA06 bacterium</name>
    <dbReference type="NCBI Taxonomy" id="2250710"/>
    <lineage>
        <taxon>Bacteria</taxon>
        <taxon>Bacteria division TA06</taxon>
    </lineage>
</organism>